<keyword evidence="5" id="KW-1185">Reference proteome</keyword>
<dbReference type="GO" id="GO:0008146">
    <property type="term" value="F:sulfotransferase activity"/>
    <property type="evidence" value="ECO:0007669"/>
    <property type="project" value="InterPro"/>
</dbReference>
<accession>A0A210Q5X8</accession>
<dbReference type="OrthoDB" id="205623at2759"/>
<proteinExistence type="inferred from homology"/>
<comment type="similarity">
    <text evidence="1">Belongs to the sulfotransferase 1 family.</text>
</comment>
<dbReference type="SUPFAM" id="SSF52540">
    <property type="entry name" value="P-loop containing nucleoside triphosphate hydrolases"/>
    <property type="match status" value="1"/>
</dbReference>
<dbReference type="AlphaFoldDB" id="A0A210Q5X8"/>
<evidence type="ECO:0000256" key="2">
    <source>
        <dbReference type="ARBA" id="ARBA00022679"/>
    </source>
</evidence>
<dbReference type="InterPro" id="IPR000863">
    <property type="entry name" value="Sulfotransferase_dom"/>
</dbReference>
<organism evidence="4 5">
    <name type="scientific">Mizuhopecten yessoensis</name>
    <name type="common">Japanese scallop</name>
    <name type="synonym">Patinopecten yessoensis</name>
    <dbReference type="NCBI Taxonomy" id="6573"/>
    <lineage>
        <taxon>Eukaryota</taxon>
        <taxon>Metazoa</taxon>
        <taxon>Spiralia</taxon>
        <taxon>Lophotrochozoa</taxon>
        <taxon>Mollusca</taxon>
        <taxon>Bivalvia</taxon>
        <taxon>Autobranchia</taxon>
        <taxon>Pteriomorphia</taxon>
        <taxon>Pectinida</taxon>
        <taxon>Pectinoidea</taxon>
        <taxon>Pectinidae</taxon>
        <taxon>Mizuhopecten</taxon>
    </lineage>
</organism>
<evidence type="ECO:0000313" key="4">
    <source>
        <dbReference type="EMBL" id="OWF44128.1"/>
    </source>
</evidence>
<dbReference type="Proteomes" id="UP000242188">
    <property type="component" value="Unassembled WGS sequence"/>
</dbReference>
<evidence type="ECO:0000313" key="5">
    <source>
        <dbReference type="Proteomes" id="UP000242188"/>
    </source>
</evidence>
<dbReference type="EMBL" id="NEDP02004902">
    <property type="protein sequence ID" value="OWF44128.1"/>
    <property type="molecule type" value="Genomic_DNA"/>
</dbReference>
<dbReference type="PANTHER" id="PTHR11783">
    <property type="entry name" value="SULFOTRANSFERASE SULT"/>
    <property type="match status" value="1"/>
</dbReference>
<dbReference type="InterPro" id="IPR027417">
    <property type="entry name" value="P-loop_NTPase"/>
</dbReference>
<gene>
    <name evidence="4" type="ORF">KP79_PYT24299</name>
</gene>
<dbReference type="Pfam" id="PF00685">
    <property type="entry name" value="Sulfotransfer_1"/>
    <property type="match status" value="1"/>
</dbReference>
<reference evidence="4 5" key="1">
    <citation type="journal article" date="2017" name="Nat. Ecol. Evol.">
        <title>Scallop genome provides insights into evolution of bilaterian karyotype and development.</title>
        <authorList>
            <person name="Wang S."/>
            <person name="Zhang J."/>
            <person name="Jiao W."/>
            <person name="Li J."/>
            <person name="Xun X."/>
            <person name="Sun Y."/>
            <person name="Guo X."/>
            <person name="Huan P."/>
            <person name="Dong B."/>
            <person name="Zhang L."/>
            <person name="Hu X."/>
            <person name="Sun X."/>
            <person name="Wang J."/>
            <person name="Zhao C."/>
            <person name="Wang Y."/>
            <person name="Wang D."/>
            <person name="Huang X."/>
            <person name="Wang R."/>
            <person name="Lv J."/>
            <person name="Li Y."/>
            <person name="Zhang Z."/>
            <person name="Liu B."/>
            <person name="Lu W."/>
            <person name="Hui Y."/>
            <person name="Liang J."/>
            <person name="Zhou Z."/>
            <person name="Hou R."/>
            <person name="Li X."/>
            <person name="Liu Y."/>
            <person name="Li H."/>
            <person name="Ning X."/>
            <person name="Lin Y."/>
            <person name="Zhao L."/>
            <person name="Xing Q."/>
            <person name="Dou J."/>
            <person name="Li Y."/>
            <person name="Mao J."/>
            <person name="Guo H."/>
            <person name="Dou H."/>
            <person name="Li T."/>
            <person name="Mu C."/>
            <person name="Jiang W."/>
            <person name="Fu Q."/>
            <person name="Fu X."/>
            <person name="Miao Y."/>
            <person name="Liu J."/>
            <person name="Yu Q."/>
            <person name="Li R."/>
            <person name="Liao H."/>
            <person name="Li X."/>
            <person name="Kong Y."/>
            <person name="Jiang Z."/>
            <person name="Chourrout D."/>
            <person name="Li R."/>
            <person name="Bao Z."/>
        </authorList>
    </citation>
    <scope>NUCLEOTIDE SEQUENCE [LARGE SCALE GENOMIC DNA]</scope>
    <source>
        <strain evidence="4 5">PY_sf001</strain>
    </source>
</reference>
<comment type="caution">
    <text evidence="4">The sequence shown here is derived from an EMBL/GenBank/DDBJ whole genome shotgun (WGS) entry which is preliminary data.</text>
</comment>
<evidence type="ECO:0000256" key="1">
    <source>
        <dbReference type="ARBA" id="ARBA00005771"/>
    </source>
</evidence>
<feature type="domain" description="Sulfotransferase" evidence="3">
    <location>
        <begin position="46"/>
        <end position="281"/>
    </location>
</feature>
<keyword evidence="2 4" id="KW-0808">Transferase</keyword>
<evidence type="ECO:0000259" key="3">
    <source>
        <dbReference type="Pfam" id="PF00685"/>
    </source>
</evidence>
<protein>
    <submittedName>
        <fullName evidence="4">Sulfotransferase 1C4</fullName>
    </submittedName>
</protein>
<dbReference type="Gene3D" id="3.40.50.300">
    <property type="entry name" value="P-loop containing nucleotide triphosphate hydrolases"/>
    <property type="match status" value="1"/>
</dbReference>
<name>A0A210Q5X8_MIZYE</name>
<sequence>MELRTVVEAGGEEVTYKYYDGVHFPVYVPGDCKDRVDSVLDMKYKDGDVLIASYPKAGTHWMYDILHMLINGKNNFEEIFRILDFEAMESIDMAKTPRHFATHFYPKHLPKEFLKNKGKLVYVYRNPKDSAVSFYTCVKRLNAPKAKNYNGKWEDFIENYSKGKAVYNSWFEHAKAWQKFMMDNPDYPVFVISFEEMKKDLRSSIGRLADFIGVEHESTFLDEVTRRCEFISVIQEKTNMSDKMKDISRDGKNPFYRKGEVGDWRNWFTVAQNELFDKRHENDVSAIDLPVRYTL</sequence>